<keyword evidence="1" id="KW-0812">Transmembrane</keyword>
<proteinExistence type="predicted"/>
<accession>A0A4Y9RZH2</accession>
<feature type="transmembrane region" description="Helical" evidence="1">
    <location>
        <begin position="112"/>
        <end position="132"/>
    </location>
</feature>
<keyword evidence="3" id="KW-1185">Reference proteome</keyword>
<reference evidence="2 3" key="1">
    <citation type="submission" date="2019-03" db="EMBL/GenBank/DDBJ databases">
        <title>Draft genome of Brevundimonas sp. a heavy metal resistant soil bacteria.</title>
        <authorList>
            <person name="Soto J."/>
        </authorList>
    </citation>
    <scope>NUCLEOTIDE SEQUENCE [LARGE SCALE GENOMIC DNA]</scope>
    <source>
        <strain evidence="2 3">B-10</strain>
    </source>
</reference>
<feature type="transmembrane region" description="Helical" evidence="1">
    <location>
        <begin position="138"/>
        <end position="159"/>
    </location>
</feature>
<feature type="transmembrane region" description="Helical" evidence="1">
    <location>
        <begin position="166"/>
        <end position="185"/>
    </location>
</feature>
<protein>
    <submittedName>
        <fullName evidence="2">Uncharacterized protein</fullName>
    </submittedName>
</protein>
<feature type="transmembrane region" description="Helical" evidence="1">
    <location>
        <begin position="36"/>
        <end position="54"/>
    </location>
</feature>
<evidence type="ECO:0000256" key="1">
    <source>
        <dbReference type="SAM" id="Phobius"/>
    </source>
</evidence>
<keyword evidence="1" id="KW-0472">Membrane</keyword>
<evidence type="ECO:0000313" key="3">
    <source>
        <dbReference type="Proteomes" id="UP000298216"/>
    </source>
</evidence>
<feature type="transmembrane region" description="Helical" evidence="1">
    <location>
        <begin position="74"/>
        <end position="92"/>
    </location>
</feature>
<dbReference type="Proteomes" id="UP000298216">
    <property type="component" value="Unassembled WGS sequence"/>
</dbReference>
<dbReference type="EMBL" id="SPVH01000002">
    <property type="protein sequence ID" value="TFW14550.1"/>
    <property type="molecule type" value="Genomic_DNA"/>
</dbReference>
<dbReference type="OrthoDB" id="7618329at2"/>
<feature type="transmembrane region" description="Helical" evidence="1">
    <location>
        <begin position="191"/>
        <end position="210"/>
    </location>
</feature>
<comment type="caution">
    <text evidence="2">The sequence shown here is derived from an EMBL/GenBank/DDBJ whole genome shotgun (WGS) entry which is preliminary data.</text>
</comment>
<evidence type="ECO:0000313" key="2">
    <source>
        <dbReference type="EMBL" id="TFW14550.1"/>
    </source>
</evidence>
<gene>
    <name evidence="2" type="ORF">EGY25_04995</name>
</gene>
<keyword evidence="1" id="KW-1133">Transmembrane helix</keyword>
<organism evidence="2 3">
    <name type="scientific">Brevundimonas intermedia</name>
    <dbReference type="NCBI Taxonomy" id="74315"/>
    <lineage>
        <taxon>Bacteria</taxon>
        <taxon>Pseudomonadati</taxon>
        <taxon>Pseudomonadota</taxon>
        <taxon>Alphaproteobacteria</taxon>
        <taxon>Caulobacterales</taxon>
        <taxon>Caulobacteraceae</taxon>
        <taxon>Brevundimonas</taxon>
    </lineage>
</organism>
<sequence length="218" mass="23548">MLPYRVEEERPMTRETQAIQDDIAYMRSLAHEGRHAPLLAGPILITAAIVFGGASLGQWALQTDVLNISPWAQLWLWIGSGVVFAVALTMLIGRMKGKPGINSAGNKAVGAAWSGVGYGIFVTWLALVALSFKTDNWSWMAVMPTTVLVAYGSAWMIGAAMTKTRWMSFTALAAYAGAVAVAWFIDSPAIYLVFTVVLMAVALVPGIILMRQEPSEIV</sequence>
<dbReference type="AlphaFoldDB" id="A0A4Y9RZH2"/>
<name>A0A4Y9RZH2_9CAUL</name>